<evidence type="ECO:0000313" key="19">
    <source>
        <dbReference type="Proteomes" id="UP001430356"/>
    </source>
</evidence>
<dbReference type="SMART" id="SM00504">
    <property type="entry name" value="Ubox"/>
    <property type="match status" value="1"/>
</dbReference>
<keyword evidence="9 15" id="KW-0227">DNA damage</keyword>
<evidence type="ECO:0000313" key="18">
    <source>
        <dbReference type="EMBL" id="KAK7198630.1"/>
    </source>
</evidence>
<name>A0AAW0EXR8_9TRYP</name>
<dbReference type="GO" id="GO:0000974">
    <property type="term" value="C:Prp19 complex"/>
    <property type="evidence" value="ECO:0007669"/>
    <property type="project" value="UniProtKB-UniRule"/>
</dbReference>
<dbReference type="InterPro" id="IPR001680">
    <property type="entry name" value="WD40_rpt"/>
</dbReference>
<evidence type="ECO:0000256" key="5">
    <source>
        <dbReference type="ARBA" id="ARBA00022664"/>
    </source>
</evidence>
<dbReference type="PROSITE" id="PS50082">
    <property type="entry name" value="WD_REPEATS_2"/>
    <property type="match status" value="1"/>
</dbReference>
<evidence type="ECO:0000256" key="8">
    <source>
        <dbReference type="ARBA" id="ARBA00022737"/>
    </source>
</evidence>
<evidence type="ECO:0000256" key="3">
    <source>
        <dbReference type="ARBA" id="ARBA00006388"/>
    </source>
</evidence>
<evidence type="ECO:0000256" key="11">
    <source>
        <dbReference type="ARBA" id="ARBA00023187"/>
    </source>
</evidence>
<dbReference type="GO" id="GO:0000398">
    <property type="term" value="P:mRNA splicing, via spliceosome"/>
    <property type="evidence" value="ECO:0007669"/>
    <property type="project" value="InterPro"/>
</dbReference>
<dbReference type="FunFam" id="3.30.40.10:FF:000027">
    <property type="entry name" value="Pre-mRNA-processing factor 19, putative"/>
    <property type="match status" value="1"/>
</dbReference>
<keyword evidence="11 15" id="KW-0508">mRNA splicing</keyword>
<evidence type="ECO:0000256" key="12">
    <source>
        <dbReference type="ARBA" id="ARBA00023204"/>
    </source>
</evidence>
<accession>A0AAW0EXR8</accession>
<gene>
    <name evidence="18" type="ORF">NESM_000826400</name>
</gene>
<dbReference type="InterPro" id="IPR055340">
    <property type="entry name" value="RING-Ubox_PRP19"/>
</dbReference>
<sequence length="519" mass="52949">MRCHISQRVPAQPVISVSSGLLFERSLVERYVDEHGRCPVTGAPLRREDLVSVKGAASASATAAASGSLGAASIPTLLERLQAEWEATALESFALRQHVTQLQMELAHALQQYDAACRVIARLGKQLDAHARDDNGRAAAPVADTAGDSSAAAAAAAAAAAVVVVPAEVLRSMDAVEAAERAARQQQRRKAAAAPAETSPPPAPSRLAEVAQWTAAPAPHAGVRVAAASTDAVFTSATVGDHAVVRHSSADGAVVARGLGHTASVHTLATLPCGTRLLSAAEDDTVRVWTTSGAALTAQHVLRYAGGVAAMSQRTISGVYALCGAADGALYLSDVDSGAHVVVTAPLSSTAALLSCVELHPYASLAAVGLHGGELQVWDAREMRADTVITLPRGDAAHARLCSASFSADCMSLAVGLASGAAYVWDLRHVTSPVAVLPPPTERAIPATVRYAPSGRVLAIAGDGVALHDCARLSHTPAADAATATATADAGVCDMCWTADGAELLCGAVDAVVRLYSTA</sequence>
<evidence type="ECO:0000256" key="16">
    <source>
        <dbReference type="SAM" id="MobiDB-lite"/>
    </source>
</evidence>
<dbReference type="PROSITE" id="PS50294">
    <property type="entry name" value="WD_REPEATS_REGION"/>
    <property type="match status" value="1"/>
</dbReference>
<comment type="subcellular location">
    <subcellularLocation>
        <location evidence="1 15">Nucleus</location>
    </subcellularLocation>
</comment>
<dbReference type="GO" id="GO:0005737">
    <property type="term" value="C:cytoplasm"/>
    <property type="evidence" value="ECO:0007669"/>
    <property type="project" value="TreeGrafter"/>
</dbReference>
<keyword evidence="7 15" id="KW-0747">Spliceosome</keyword>
<evidence type="ECO:0000256" key="1">
    <source>
        <dbReference type="ARBA" id="ARBA00004123"/>
    </source>
</evidence>
<comment type="caution">
    <text evidence="18">The sequence shown here is derived from an EMBL/GenBank/DDBJ whole genome shotgun (WGS) entry which is preliminary data.</text>
</comment>
<keyword evidence="5 15" id="KW-0507">mRNA processing</keyword>
<dbReference type="Gene3D" id="3.30.40.10">
    <property type="entry name" value="Zinc/RING finger domain, C3HC4 (zinc finger)"/>
    <property type="match status" value="1"/>
</dbReference>
<evidence type="ECO:0000256" key="10">
    <source>
        <dbReference type="ARBA" id="ARBA00022786"/>
    </source>
</evidence>
<dbReference type="GO" id="GO:0071006">
    <property type="term" value="C:U2-type catalytic step 1 spliceosome"/>
    <property type="evidence" value="ECO:0007669"/>
    <property type="project" value="TreeGrafter"/>
</dbReference>
<keyword evidence="12 15" id="KW-0234">DNA repair</keyword>
<feature type="region of interest" description="Disordered" evidence="16">
    <location>
        <begin position="181"/>
        <end position="208"/>
    </location>
</feature>
<reference evidence="18 19" key="1">
    <citation type="journal article" date="2021" name="MBio">
        <title>A New Model Trypanosomatid, Novymonas esmeraldas: Genomic Perception of Its 'Candidatus Pandoraea novymonadis' Endosymbiont.</title>
        <authorList>
            <person name="Zakharova A."/>
            <person name="Saura A."/>
            <person name="Butenko A."/>
            <person name="Podesvova L."/>
            <person name="Warmusova S."/>
            <person name="Kostygov A.Y."/>
            <person name="Nenarokova A."/>
            <person name="Lukes J."/>
            <person name="Opperdoes F.R."/>
            <person name="Yurchenko V."/>
        </authorList>
    </citation>
    <scope>NUCLEOTIDE SEQUENCE [LARGE SCALE GENOMIC DNA]</scope>
    <source>
        <strain evidence="18 19">E262AT.01</strain>
    </source>
</reference>
<evidence type="ECO:0000259" key="17">
    <source>
        <dbReference type="SMART" id="SM00504"/>
    </source>
</evidence>
<comment type="function">
    <text evidence="15">Ubiquitin-protein ligase which is mainly involved pre-mRNA splicing and DNA repair. Required for pre-mRNA splicing as component of the spliceosome.</text>
</comment>
<dbReference type="PANTHER" id="PTHR43995">
    <property type="entry name" value="PRE-MRNA-PROCESSING FACTOR 19"/>
    <property type="match status" value="1"/>
</dbReference>
<dbReference type="Pfam" id="PF08606">
    <property type="entry name" value="Prp19"/>
    <property type="match status" value="1"/>
</dbReference>
<evidence type="ECO:0000256" key="9">
    <source>
        <dbReference type="ARBA" id="ARBA00022763"/>
    </source>
</evidence>
<feature type="domain" description="U-box" evidence="17">
    <location>
        <begin position="1"/>
        <end position="65"/>
    </location>
</feature>
<dbReference type="InterPro" id="IPR003613">
    <property type="entry name" value="Ubox_domain"/>
</dbReference>
<keyword evidence="13 15" id="KW-0539">Nucleus</keyword>
<dbReference type="Proteomes" id="UP001430356">
    <property type="component" value="Unassembled WGS sequence"/>
</dbReference>
<evidence type="ECO:0000256" key="7">
    <source>
        <dbReference type="ARBA" id="ARBA00022728"/>
    </source>
</evidence>
<evidence type="ECO:0000256" key="14">
    <source>
        <dbReference type="PROSITE-ProRule" id="PRU00221"/>
    </source>
</evidence>
<dbReference type="Gene3D" id="2.130.10.10">
    <property type="entry name" value="YVTN repeat-like/Quinoprotein amine dehydrogenase"/>
    <property type="match status" value="1"/>
</dbReference>
<dbReference type="GO" id="GO:0006281">
    <property type="term" value="P:DNA repair"/>
    <property type="evidence" value="ECO:0007669"/>
    <property type="project" value="UniProtKB-KW"/>
</dbReference>
<protein>
    <recommendedName>
        <fullName evidence="15">Pre-mRNA-processing factor 19</fullName>
        <ecNumber evidence="15">2.3.2.27</ecNumber>
    </recommendedName>
</protein>
<evidence type="ECO:0000256" key="2">
    <source>
        <dbReference type="ARBA" id="ARBA00004906"/>
    </source>
</evidence>
<dbReference type="CDD" id="cd16656">
    <property type="entry name" value="RING-Ubox_PRP19"/>
    <property type="match status" value="1"/>
</dbReference>
<comment type="pathway">
    <text evidence="2 15">Protein modification; protein ubiquitination.</text>
</comment>
<evidence type="ECO:0000256" key="4">
    <source>
        <dbReference type="ARBA" id="ARBA00022574"/>
    </source>
</evidence>
<dbReference type="PANTHER" id="PTHR43995:SF1">
    <property type="entry name" value="PRE-MRNA-PROCESSING FACTOR 19"/>
    <property type="match status" value="1"/>
</dbReference>
<keyword evidence="6 15" id="KW-0808">Transferase</keyword>
<feature type="repeat" description="WD" evidence="14">
    <location>
        <begin position="258"/>
        <end position="299"/>
    </location>
</feature>
<keyword evidence="4 14" id="KW-0853">WD repeat</keyword>
<proteinExistence type="inferred from homology"/>
<dbReference type="InterPro" id="IPR015943">
    <property type="entry name" value="WD40/YVTN_repeat-like_dom_sf"/>
</dbReference>
<dbReference type="SUPFAM" id="SSF57850">
    <property type="entry name" value="RING/U-box"/>
    <property type="match status" value="1"/>
</dbReference>
<dbReference type="GO" id="GO:0070534">
    <property type="term" value="P:protein K63-linked ubiquitination"/>
    <property type="evidence" value="ECO:0007669"/>
    <property type="project" value="UniProtKB-UniRule"/>
</dbReference>
<comment type="catalytic activity">
    <reaction evidence="15">
        <text>S-ubiquitinyl-[E2 ubiquitin-conjugating enzyme]-L-cysteine + [acceptor protein]-L-lysine = [E2 ubiquitin-conjugating enzyme]-L-cysteine + N(6)-ubiquitinyl-[acceptor protein]-L-lysine.</text>
        <dbReference type="EC" id="2.3.2.27"/>
    </reaction>
</comment>
<dbReference type="InterPro" id="IPR013915">
    <property type="entry name" value="Prp19_cc"/>
</dbReference>
<keyword evidence="19" id="KW-1185">Reference proteome</keyword>
<dbReference type="SMART" id="SM00320">
    <property type="entry name" value="WD40"/>
    <property type="match status" value="5"/>
</dbReference>
<evidence type="ECO:0000256" key="15">
    <source>
        <dbReference type="RuleBase" id="RU367101"/>
    </source>
</evidence>
<dbReference type="Pfam" id="PF00400">
    <property type="entry name" value="WD40"/>
    <property type="match status" value="1"/>
</dbReference>
<dbReference type="EMBL" id="JAECZO010000163">
    <property type="protein sequence ID" value="KAK7198630.1"/>
    <property type="molecule type" value="Genomic_DNA"/>
</dbReference>
<comment type="subunit">
    <text evidence="15">Homotetramer.</text>
</comment>
<dbReference type="EC" id="2.3.2.27" evidence="15"/>
<comment type="similarity">
    <text evidence="3 15">Belongs to the WD repeat PRP19 family.</text>
</comment>
<dbReference type="InterPro" id="IPR038959">
    <property type="entry name" value="Prp19"/>
</dbReference>
<dbReference type="AlphaFoldDB" id="A0AAW0EXR8"/>
<dbReference type="SUPFAM" id="SSF50978">
    <property type="entry name" value="WD40 repeat-like"/>
    <property type="match status" value="1"/>
</dbReference>
<organism evidence="18 19">
    <name type="scientific">Novymonas esmeraldas</name>
    <dbReference type="NCBI Taxonomy" id="1808958"/>
    <lineage>
        <taxon>Eukaryota</taxon>
        <taxon>Discoba</taxon>
        <taxon>Euglenozoa</taxon>
        <taxon>Kinetoplastea</taxon>
        <taxon>Metakinetoplastina</taxon>
        <taxon>Trypanosomatida</taxon>
        <taxon>Trypanosomatidae</taxon>
        <taxon>Novymonas</taxon>
    </lineage>
</organism>
<dbReference type="InterPro" id="IPR013083">
    <property type="entry name" value="Znf_RING/FYVE/PHD"/>
</dbReference>
<dbReference type="InterPro" id="IPR036322">
    <property type="entry name" value="WD40_repeat_dom_sf"/>
</dbReference>
<keyword evidence="10 15" id="KW-0833">Ubl conjugation pathway</keyword>
<evidence type="ECO:0000256" key="13">
    <source>
        <dbReference type="ARBA" id="ARBA00023242"/>
    </source>
</evidence>
<dbReference type="GO" id="GO:0061630">
    <property type="term" value="F:ubiquitin protein ligase activity"/>
    <property type="evidence" value="ECO:0007669"/>
    <property type="project" value="UniProtKB-UniRule"/>
</dbReference>
<evidence type="ECO:0000256" key="6">
    <source>
        <dbReference type="ARBA" id="ARBA00022679"/>
    </source>
</evidence>
<keyword evidence="8" id="KW-0677">Repeat</keyword>